<reference evidence="8 9" key="1">
    <citation type="submission" date="2024-09" db="EMBL/GenBank/DDBJ databases">
        <authorList>
            <person name="Sun Q."/>
            <person name="Mori K."/>
        </authorList>
    </citation>
    <scope>NUCLEOTIDE SEQUENCE [LARGE SCALE GENOMIC DNA]</scope>
    <source>
        <strain evidence="8 9">CCM 7650</strain>
    </source>
</reference>
<feature type="transmembrane region" description="Helical" evidence="7">
    <location>
        <begin position="184"/>
        <end position="208"/>
    </location>
</feature>
<keyword evidence="3 8" id="KW-0808">Transferase</keyword>
<feature type="transmembrane region" description="Helical" evidence="7">
    <location>
        <begin position="136"/>
        <end position="154"/>
    </location>
</feature>
<evidence type="ECO:0000256" key="5">
    <source>
        <dbReference type="ARBA" id="ARBA00022989"/>
    </source>
</evidence>
<keyword evidence="5 7" id="KW-1133">Transmembrane helix</keyword>
<feature type="transmembrane region" description="Helical" evidence="7">
    <location>
        <begin position="289"/>
        <end position="310"/>
    </location>
</feature>
<proteinExistence type="predicted"/>
<protein>
    <submittedName>
        <fullName evidence="8">UDP-GlcNAc--UDP-phosphate GlcNAc-1-phosphate transferase</fullName>
    </submittedName>
</protein>
<sequence length="318" mass="36359">MITLALILLPLYFLVFELYLRLAKRWNITDVPNHRSSHSKVTVRGGGIIFVVGAITAFVLGYIGIWPLLGLIISALAGFVDDIQPLPRRLRLMAHFIGLAILLWGGGLLTLPWWILMVIFIAFTGWVNAFNFMDGINGITAFYALVLLGTFYWMSELEAFREFILIMGLSVLVFTFYNARKKAVAFAGDVGSISMAFVIGFLLLELMFFTGDLYYILFVAVYGIDAVITILIRLWQKENIFRPHRRHLYQYMANELQIPHLKVAGIYAISQFLINFSVIFWFHGLELTLLKTMIILLFLALLYVAVRFLVRQKILSNK</sequence>
<dbReference type="Pfam" id="PF00953">
    <property type="entry name" value="Glycos_transf_4"/>
    <property type="match status" value="1"/>
</dbReference>
<comment type="caution">
    <text evidence="8">The sequence shown here is derived from an EMBL/GenBank/DDBJ whole genome shotgun (WGS) entry which is preliminary data.</text>
</comment>
<dbReference type="EMBL" id="JBHLWI010000040">
    <property type="protein sequence ID" value="MFC0263923.1"/>
    <property type="molecule type" value="Genomic_DNA"/>
</dbReference>
<feature type="transmembrane region" description="Helical" evidence="7">
    <location>
        <begin position="264"/>
        <end position="283"/>
    </location>
</feature>
<comment type="subcellular location">
    <subcellularLocation>
        <location evidence="1">Cell membrane</location>
        <topology evidence="1">Multi-pass membrane protein</topology>
    </subcellularLocation>
</comment>
<dbReference type="GO" id="GO:0016740">
    <property type="term" value="F:transferase activity"/>
    <property type="evidence" value="ECO:0007669"/>
    <property type="project" value="UniProtKB-KW"/>
</dbReference>
<organism evidence="8 9">
    <name type="scientific">Fontibacter flavus</name>
    <dbReference type="NCBI Taxonomy" id="654838"/>
    <lineage>
        <taxon>Bacteria</taxon>
        <taxon>Pseudomonadati</taxon>
        <taxon>Bacteroidota</taxon>
        <taxon>Cytophagia</taxon>
        <taxon>Cytophagales</taxon>
        <taxon>Cyclobacteriaceae</taxon>
        <taxon>Fontibacter</taxon>
    </lineage>
</organism>
<dbReference type="RefSeq" id="WP_382388430.1">
    <property type="nucleotide sequence ID" value="NZ_JBHLWI010000040.1"/>
</dbReference>
<feature type="transmembrane region" description="Helical" evidence="7">
    <location>
        <begin position="160"/>
        <end position="177"/>
    </location>
</feature>
<feature type="transmembrane region" description="Helical" evidence="7">
    <location>
        <begin position="47"/>
        <end position="80"/>
    </location>
</feature>
<dbReference type="InterPro" id="IPR000715">
    <property type="entry name" value="Glycosyl_transferase_4"/>
</dbReference>
<dbReference type="PANTHER" id="PTHR22926">
    <property type="entry name" value="PHOSPHO-N-ACETYLMURAMOYL-PENTAPEPTIDE-TRANSFERASE"/>
    <property type="match status" value="1"/>
</dbReference>
<evidence type="ECO:0000256" key="2">
    <source>
        <dbReference type="ARBA" id="ARBA00022475"/>
    </source>
</evidence>
<evidence type="ECO:0000313" key="8">
    <source>
        <dbReference type="EMBL" id="MFC0263923.1"/>
    </source>
</evidence>
<evidence type="ECO:0000256" key="6">
    <source>
        <dbReference type="ARBA" id="ARBA00023136"/>
    </source>
</evidence>
<gene>
    <name evidence="8" type="ORF">ACFFIP_14615</name>
</gene>
<feature type="transmembrane region" description="Helical" evidence="7">
    <location>
        <begin position="214"/>
        <end position="235"/>
    </location>
</feature>
<evidence type="ECO:0000313" key="9">
    <source>
        <dbReference type="Proteomes" id="UP001589797"/>
    </source>
</evidence>
<evidence type="ECO:0000256" key="7">
    <source>
        <dbReference type="SAM" id="Phobius"/>
    </source>
</evidence>
<keyword evidence="9" id="KW-1185">Reference proteome</keyword>
<keyword evidence="2" id="KW-1003">Cell membrane</keyword>
<evidence type="ECO:0000256" key="3">
    <source>
        <dbReference type="ARBA" id="ARBA00022679"/>
    </source>
</evidence>
<dbReference type="PANTHER" id="PTHR22926:SF3">
    <property type="entry name" value="UNDECAPRENYL-PHOSPHATE ALPHA-N-ACETYLGLUCOSAMINYL 1-PHOSPHATE TRANSFERASE"/>
    <property type="match status" value="1"/>
</dbReference>
<keyword evidence="4 7" id="KW-0812">Transmembrane</keyword>
<keyword evidence="6 7" id="KW-0472">Membrane</keyword>
<name>A0ABV6FVR4_9BACT</name>
<dbReference type="Proteomes" id="UP001589797">
    <property type="component" value="Unassembled WGS sequence"/>
</dbReference>
<accession>A0ABV6FVR4</accession>
<evidence type="ECO:0000256" key="1">
    <source>
        <dbReference type="ARBA" id="ARBA00004651"/>
    </source>
</evidence>
<evidence type="ECO:0000256" key="4">
    <source>
        <dbReference type="ARBA" id="ARBA00022692"/>
    </source>
</evidence>